<keyword evidence="1" id="KW-0175">Coiled coil</keyword>
<dbReference type="InterPro" id="IPR013783">
    <property type="entry name" value="Ig-like_fold"/>
</dbReference>
<feature type="coiled-coil region" evidence="1">
    <location>
        <begin position="523"/>
        <end position="550"/>
    </location>
</feature>
<accession>A0AA38GPP0</accession>
<proteinExistence type="predicted"/>
<feature type="region of interest" description="Disordered" evidence="2">
    <location>
        <begin position="207"/>
        <end position="243"/>
    </location>
</feature>
<comment type="caution">
    <text evidence="4">The sequence shown here is derived from an EMBL/GenBank/DDBJ whole genome shotgun (WGS) entry which is preliminary data.</text>
</comment>
<name>A0AA38GPP0_TAXCH</name>
<keyword evidence="5" id="KW-1185">Reference proteome</keyword>
<dbReference type="PANTHER" id="PTHR47434">
    <property type="entry name" value="PROTEIN PTST HOMOLOG 3, CHLOROPLASTIC"/>
    <property type="match status" value="1"/>
</dbReference>
<dbReference type="InterPro" id="IPR032640">
    <property type="entry name" value="AMPK1_CBM"/>
</dbReference>
<dbReference type="EMBL" id="JAHRHJ020000002">
    <property type="protein sequence ID" value="KAH9327324.1"/>
    <property type="molecule type" value="Genomic_DNA"/>
</dbReference>
<reference evidence="4 5" key="1">
    <citation type="journal article" date="2021" name="Nat. Plants">
        <title>The Taxus genome provides insights into paclitaxel biosynthesis.</title>
        <authorList>
            <person name="Xiong X."/>
            <person name="Gou J."/>
            <person name="Liao Q."/>
            <person name="Li Y."/>
            <person name="Zhou Q."/>
            <person name="Bi G."/>
            <person name="Li C."/>
            <person name="Du R."/>
            <person name="Wang X."/>
            <person name="Sun T."/>
            <person name="Guo L."/>
            <person name="Liang H."/>
            <person name="Lu P."/>
            <person name="Wu Y."/>
            <person name="Zhang Z."/>
            <person name="Ro D.K."/>
            <person name="Shang Y."/>
            <person name="Huang S."/>
            <person name="Yan J."/>
        </authorList>
    </citation>
    <scope>NUCLEOTIDE SEQUENCE [LARGE SCALE GENOMIC DNA]</scope>
    <source>
        <strain evidence="4">Ta-2019</strain>
    </source>
</reference>
<dbReference type="CDD" id="cd02859">
    <property type="entry name" value="E_set_AMPKbeta_like_N"/>
    <property type="match status" value="1"/>
</dbReference>
<organism evidence="4 5">
    <name type="scientific">Taxus chinensis</name>
    <name type="common">Chinese yew</name>
    <name type="synonym">Taxus wallichiana var. chinensis</name>
    <dbReference type="NCBI Taxonomy" id="29808"/>
    <lineage>
        <taxon>Eukaryota</taxon>
        <taxon>Viridiplantae</taxon>
        <taxon>Streptophyta</taxon>
        <taxon>Embryophyta</taxon>
        <taxon>Tracheophyta</taxon>
        <taxon>Spermatophyta</taxon>
        <taxon>Pinopsida</taxon>
        <taxon>Pinidae</taxon>
        <taxon>Conifers II</taxon>
        <taxon>Cupressales</taxon>
        <taxon>Taxaceae</taxon>
        <taxon>Taxus</taxon>
    </lineage>
</organism>
<evidence type="ECO:0000259" key="3">
    <source>
        <dbReference type="Pfam" id="PF16561"/>
    </source>
</evidence>
<feature type="domain" description="AMP-activated protein kinase glycogen-binding" evidence="3">
    <location>
        <begin position="551"/>
        <end position="596"/>
    </location>
</feature>
<protein>
    <recommendedName>
        <fullName evidence="3">AMP-activated protein kinase glycogen-binding domain-containing protein</fullName>
    </recommendedName>
</protein>
<evidence type="ECO:0000256" key="1">
    <source>
        <dbReference type="SAM" id="Coils"/>
    </source>
</evidence>
<dbReference type="Pfam" id="PF16561">
    <property type="entry name" value="AMPK1_CBM"/>
    <property type="match status" value="1"/>
</dbReference>
<evidence type="ECO:0000313" key="5">
    <source>
        <dbReference type="Proteomes" id="UP000824469"/>
    </source>
</evidence>
<dbReference type="AlphaFoldDB" id="A0AA38GPP0"/>
<feature type="region of interest" description="Disordered" evidence="2">
    <location>
        <begin position="370"/>
        <end position="397"/>
    </location>
</feature>
<evidence type="ECO:0000313" key="4">
    <source>
        <dbReference type="EMBL" id="KAH9327324.1"/>
    </source>
</evidence>
<feature type="non-terminal residue" evidence="4">
    <location>
        <position position="596"/>
    </location>
</feature>
<dbReference type="SUPFAM" id="SSF81296">
    <property type="entry name" value="E set domains"/>
    <property type="match status" value="1"/>
</dbReference>
<dbReference type="Proteomes" id="UP000824469">
    <property type="component" value="Unassembled WGS sequence"/>
</dbReference>
<dbReference type="PANTHER" id="PTHR47434:SF1">
    <property type="entry name" value="PROTEIN PTST HOMOLOG 2, CHLOROPLASTIC"/>
    <property type="match status" value="1"/>
</dbReference>
<dbReference type="Gene3D" id="2.60.40.10">
    <property type="entry name" value="Immunoglobulins"/>
    <property type="match status" value="1"/>
</dbReference>
<gene>
    <name evidence="4" type="ORF">KI387_007502</name>
</gene>
<dbReference type="InterPro" id="IPR014756">
    <property type="entry name" value="Ig_E-set"/>
</dbReference>
<dbReference type="GO" id="GO:0009507">
    <property type="term" value="C:chloroplast"/>
    <property type="evidence" value="ECO:0007669"/>
    <property type="project" value="UniProtKB-ARBA"/>
</dbReference>
<evidence type="ECO:0000256" key="2">
    <source>
        <dbReference type="SAM" id="MobiDB-lite"/>
    </source>
</evidence>
<sequence>MALPFSTAGIAVRIPQKPGHSRATAAIYSPGILLKKSNSYSIISIGKRSVTRGGWRGVAKCGISNWSEGNATLEEEVFQFMEESEKPNHFPSKHELLSAGRSDLVARIMTHGGWLAAGWDSEDFSNQATEEDDTDGDVVDCNGPDEWNGDGLIAQEKPSVKKIIDVSAEDLYQKPENIESKASGIAAILNRLDRERTLFYAEASEGKKRNRLQQSNESKEHWTSVGGMQPLAVNGKRKDDDRNVRLKESRGIFRSQGRETAQVGYKNTELDLGENLGKPEILTIPSVQRMEELETETKGESGVSGAFWQRQKRTGEQISSQSMQVDENRSVVVDKIDEIIENTELDLGENLGKPKILTIPSVQRMEELETETKGESGVSGSFWQRQKRTGEQISSQSMKVDENRSVVADKIDEIIEKRQEWMLNVKTSYSGHSQQIYSSDIPNNIMSRIQKLESQLASTLGSLRSGKEAFDIKKDDDKIALEDLGKASDALEFRETEIMTLRTKLRSTLAKLAVLEGKMAMEIMEVRKAIEEKQKQVDEAQKVLSLLRLARIVWPNSASEVFLVGSFDGWTSQRRMGKSNAGVFVISLHLYPGRYE</sequence>